<evidence type="ECO:0000313" key="1">
    <source>
        <dbReference type="EMBL" id="NMG77657.1"/>
    </source>
</evidence>
<dbReference type="InterPro" id="IPR036388">
    <property type="entry name" value="WH-like_DNA-bd_sf"/>
</dbReference>
<accession>A0ABX1QJE3</accession>
<dbReference type="Gene3D" id="1.10.10.10">
    <property type="entry name" value="Winged helix-like DNA-binding domain superfamily/Winged helix DNA-binding domain"/>
    <property type="match status" value="1"/>
</dbReference>
<evidence type="ECO:0000313" key="2">
    <source>
        <dbReference type="Proteomes" id="UP000648984"/>
    </source>
</evidence>
<dbReference type="InterPro" id="IPR036390">
    <property type="entry name" value="WH_DNA-bd_sf"/>
</dbReference>
<keyword evidence="1" id="KW-0238">DNA-binding</keyword>
<reference evidence="1 2" key="1">
    <citation type="submission" date="2019-12" db="EMBL/GenBank/DDBJ databases">
        <title>Comparative genomics gives insights into the taxonomy of the Azoarcus-Aromatoleum group and reveals separate origins of nif in the plant-associated Azoarcus and non-plant-associated Aromatoleum sub-groups.</title>
        <authorList>
            <person name="Lafos M."/>
            <person name="Maluk M."/>
            <person name="Batista M."/>
            <person name="Junghare M."/>
            <person name="Carmona M."/>
            <person name="Faoro H."/>
            <person name="Cruz L.M."/>
            <person name="Battistoni F."/>
            <person name="De Souza E."/>
            <person name="Pedrosa F."/>
            <person name="Chen W.-M."/>
            <person name="Poole P.S."/>
            <person name="Dixon R.A."/>
            <person name="James E.K."/>
        </authorList>
    </citation>
    <scope>NUCLEOTIDE SEQUENCE [LARGE SCALE GENOMIC DNA]</scope>
    <source>
        <strain evidence="1 2">22Lin</strain>
    </source>
</reference>
<sequence>MNQKSTVIALRDFTKNARPFGNIEGKEVFRKLLDFVEQNSSTEVFGISLAGIEATDASFPRESVISVAKQLRGEKGFYLTNLFNRDLIDNWSYAARAKDQPLVIWNNSEFEIIGPELNKSTRDLVEYVLGKGAVLASQVASDLGLSVPNASTRLKNLVLQGFIRRTEDVADSGGIEYKYSAIK</sequence>
<dbReference type="Proteomes" id="UP000648984">
    <property type="component" value="Unassembled WGS sequence"/>
</dbReference>
<comment type="caution">
    <text evidence="1">The sequence shown here is derived from an EMBL/GenBank/DDBJ whole genome shotgun (WGS) entry which is preliminary data.</text>
</comment>
<dbReference type="RefSeq" id="WP_169262773.1">
    <property type="nucleotide sequence ID" value="NZ_WTVQ01000080.1"/>
</dbReference>
<name>A0ABX1QJE3_9RHOO</name>
<keyword evidence="2" id="KW-1185">Reference proteome</keyword>
<dbReference type="GO" id="GO:0003677">
    <property type="term" value="F:DNA binding"/>
    <property type="evidence" value="ECO:0007669"/>
    <property type="project" value="UniProtKB-KW"/>
</dbReference>
<dbReference type="EMBL" id="WTVQ01000080">
    <property type="protein sequence ID" value="NMG77657.1"/>
    <property type="molecule type" value="Genomic_DNA"/>
</dbReference>
<dbReference type="SUPFAM" id="SSF46785">
    <property type="entry name" value="Winged helix' DNA-binding domain"/>
    <property type="match status" value="1"/>
</dbReference>
<protein>
    <submittedName>
        <fullName evidence="1">DNA-binding protein</fullName>
    </submittedName>
</protein>
<organism evidence="1 2">
    <name type="scientific">Aromatoleum diolicum</name>
    <dbReference type="NCBI Taxonomy" id="75796"/>
    <lineage>
        <taxon>Bacteria</taxon>
        <taxon>Pseudomonadati</taxon>
        <taxon>Pseudomonadota</taxon>
        <taxon>Betaproteobacteria</taxon>
        <taxon>Rhodocyclales</taxon>
        <taxon>Rhodocyclaceae</taxon>
        <taxon>Aromatoleum</taxon>
    </lineage>
</organism>
<gene>
    <name evidence="1" type="ORF">GPA25_23170</name>
</gene>
<proteinExistence type="predicted"/>